<organism evidence="11 12">
    <name type="scientific">Rozella allomycis (strain CSF55)</name>
    <dbReference type="NCBI Taxonomy" id="988480"/>
    <lineage>
        <taxon>Eukaryota</taxon>
        <taxon>Fungi</taxon>
        <taxon>Fungi incertae sedis</taxon>
        <taxon>Cryptomycota</taxon>
        <taxon>Cryptomycota incertae sedis</taxon>
        <taxon>Rozella</taxon>
    </lineage>
</organism>
<evidence type="ECO:0000256" key="5">
    <source>
        <dbReference type="ARBA" id="ARBA00061199"/>
    </source>
</evidence>
<dbReference type="Pfam" id="PF12796">
    <property type="entry name" value="Ank_2"/>
    <property type="match status" value="2"/>
</dbReference>
<dbReference type="PROSITE" id="PS50297">
    <property type="entry name" value="ANK_REP_REGION"/>
    <property type="match status" value="2"/>
</dbReference>
<dbReference type="PROSITE" id="PS00144">
    <property type="entry name" value="ASN_GLN_ASE_1"/>
    <property type="match status" value="1"/>
</dbReference>
<feature type="active site" evidence="7">
    <location>
        <position position="42"/>
    </location>
</feature>
<feature type="domain" description="Asparaginase/glutaminase C-terminal" evidence="10">
    <location>
        <begin position="290"/>
        <end position="404"/>
    </location>
</feature>
<dbReference type="EC" id="3.5.1.1" evidence="1"/>
<keyword evidence="4 6" id="KW-0040">ANK repeat</keyword>
<dbReference type="EMBL" id="KE560978">
    <property type="protein sequence ID" value="EPZ34178.1"/>
    <property type="molecule type" value="Genomic_DNA"/>
</dbReference>
<dbReference type="OrthoDB" id="542841at2759"/>
<keyword evidence="3" id="KW-0378">Hydrolase</keyword>
<dbReference type="FunFam" id="3.40.50.1170:FF:000003">
    <property type="entry name" value="60 kDa lysophospholipase"/>
    <property type="match status" value="1"/>
</dbReference>
<dbReference type="HOGENOM" id="CLU_019134_3_0_1"/>
<dbReference type="PIRSF" id="PIRSF001220">
    <property type="entry name" value="L-ASNase_gatD"/>
    <property type="match status" value="1"/>
</dbReference>
<feature type="domain" description="L-asparaginase N-terminal" evidence="9">
    <location>
        <begin position="33"/>
        <end position="270"/>
    </location>
</feature>
<dbReference type="InterPro" id="IPR041725">
    <property type="entry name" value="L-asparaginase_I"/>
</dbReference>
<dbReference type="InterPro" id="IPR027475">
    <property type="entry name" value="Asparaginase/glutaminase_AS2"/>
</dbReference>
<evidence type="ECO:0000256" key="4">
    <source>
        <dbReference type="ARBA" id="ARBA00023043"/>
    </source>
</evidence>
<evidence type="ECO:0000313" key="11">
    <source>
        <dbReference type="EMBL" id="EPZ34178.1"/>
    </source>
</evidence>
<dbReference type="AlphaFoldDB" id="A0A075AVA0"/>
<name>A0A075AVA0_ROZAC</name>
<evidence type="ECO:0000256" key="1">
    <source>
        <dbReference type="ARBA" id="ARBA00012920"/>
    </source>
</evidence>
<dbReference type="Gene3D" id="1.25.40.20">
    <property type="entry name" value="Ankyrin repeat-containing domain"/>
    <property type="match status" value="2"/>
</dbReference>
<dbReference type="Gene3D" id="3.40.50.1170">
    <property type="entry name" value="L-asparaginase, N-terminal domain"/>
    <property type="match status" value="1"/>
</dbReference>
<keyword evidence="2" id="KW-0677">Repeat</keyword>
<dbReference type="Proteomes" id="UP000030755">
    <property type="component" value="Unassembled WGS sequence"/>
</dbReference>
<evidence type="ECO:0000259" key="10">
    <source>
        <dbReference type="Pfam" id="PF17763"/>
    </source>
</evidence>
<dbReference type="NCBIfam" id="TIGR00519">
    <property type="entry name" value="asnASE_I"/>
    <property type="match status" value="1"/>
</dbReference>
<feature type="non-terminal residue" evidence="11">
    <location>
        <position position="645"/>
    </location>
</feature>
<dbReference type="SFLD" id="SFLDS00057">
    <property type="entry name" value="Glutaminase/Asparaginase"/>
    <property type="match status" value="1"/>
</dbReference>
<dbReference type="PROSITE" id="PS50088">
    <property type="entry name" value="ANK_REPEAT"/>
    <property type="match status" value="3"/>
</dbReference>
<reference evidence="11 12" key="1">
    <citation type="journal article" date="2013" name="Curr. Biol.">
        <title>Shared signatures of parasitism and phylogenomics unite Cryptomycota and microsporidia.</title>
        <authorList>
            <person name="James T.Y."/>
            <person name="Pelin A."/>
            <person name="Bonen L."/>
            <person name="Ahrendt S."/>
            <person name="Sain D."/>
            <person name="Corradi N."/>
            <person name="Stajich J.E."/>
        </authorList>
    </citation>
    <scope>NUCLEOTIDE SEQUENCE [LARGE SCALE GENOMIC DNA]</scope>
    <source>
        <strain evidence="11 12">CSF55</strain>
    </source>
</reference>
<protein>
    <recommendedName>
        <fullName evidence="1">asparaginase</fullName>
        <ecNumber evidence="1">3.5.1.1</ecNumber>
    </recommendedName>
</protein>
<dbReference type="PANTHER" id="PTHR11707:SF28">
    <property type="entry name" value="60 KDA LYSOPHOSPHOLIPASE"/>
    <property type="match status" value="1"/>
</dbReference>
<comment type="similarity">
    <text evidence="5">In the N-terminal section; belongs to the asparaginase 1 family.</text>
</comment>
<dbReference type="InterPro" id="IPR037152">
    <property type="entry name" value="L-asparaginase_N_sf"/>
</dbReference>
<evidence type="ECO:0000313" key="12">
    <source>
        <dbReference type="Proteomes" id="UP000030755"/>
    </source>
</evidence>
<evidence type="ECO:0000256" key="2">
    <source>
        <dbReference type="ARBA" id="ARBA00022737"/>
    </source>
</evidence>
<keyword evidence="12" id="KW-1185">Reference proteome</keyword>
<dbReference type="Pfam" id="PF00710">
    <property type="entry name" value="Asparaginase"/>
    <property type="match status" value="1"/>
</dbReference>
<dbReference type="PIRSF" id="PIRSF500176">
    <property type="entry name" value="L_ASNase"/>
    <property type="match status" value="1"/>
</dbReference>
<dbReference type="InterPro" id="IPR027474">
    <property type="entry name" value="L-asparaginase_N"/>
</dbReference>
<dbReference type="CDD" id="cd08963">
    <property type="entry name" value="L-asparaginase_I"/>
    <property type="match status" value="1"/>
</dbReference>
<dbReference type="InterPro" id="IPR006034">
    <property type="entry name" value="Asparaginase/glutaminase-like"/>
</dbReference>
<evidence type="ECO:0000256" key="7">
    <source>
        <dbReference type="PROSITE-ProRule" id="PRU10099"/>
    </source>
</evidence>
<feature type="repeat" description="ANK" evidence="6">
    <location>
        <begin position="519"/>
        <end position="551"/>
    </location>
</feature>
<dbReference type="SUPFAM" id="SSF53774">
    <property type="entry name" value="Glutaminase/Asparaginase"/>
    <property type="match status" value="1"/>
</dbReference>
<evidence type="ECO:0000256" key="3">
    <source>
        <dbReference type="ARBA" id="ARBA00022801"/>
    </source>
</evidence>
<dbReference type="InterPro" id="IPR036770">
    <property type="entry name" value="Ankyrin_rpt-contain_sf"/>
</dbReference>
<keyword evidence="11" id="KW-0436">Ligase</keyword>
<dbReference type="SMART" id="SM00248">
    <property type="entry name" value="ANK"/>
    <property type="match status" value="4"/>
</dbReference>
<dbReference type="Pfam" id="PF17763">
    <property type="entry name" value="Asparaginase_C"/>
    <property type="match status" value="1"/>
</dbReference>
<gene>
    <name evidence="11" type="ORF">O9G_005260</name>
</gene>
<dbReference type="Gene3D" id="3.40.50.40">
    <property type="match status" value="1"/>
</dbReference>
<feature type="active site" evidence="8">
    <location>
        <position position="169"/>
    </location>
</feature>
<dbReference type="InterPro" id="IPR036152">
    <property type="entry name" value="Asp/glu_Ase-like_sf"/>
</dbReference>
<dbReference type="InterPro" id="IPR006033">
    <property type="entry name" value="AsnA_fam"/>
</dbReference>
<accession>A0A075AVA0</accession>
<sequence>MEPLCEETHLNESVAFQQTDAGISKMIHNKMSKVLIIYTGGTIGMKYNEKRGYIPVPNYMYDKLASMSQFHDVSFVPPMKETQLSALSSPNPAKNKSVSFKLPNKPTVNKNKFLVTPPSIHQKRVMYSILEYSPLLDSCDMSMDEWIRIATDIELNYHSYDAFIVLHGTDTMAYTASALSFLLEDLGKTVIVTGAQVPIGEVRTDATNNILGALMVAGHYQIPEVGLFFNNKLYRGNRSVKANAMDFDAFESPNQKPLVKMGININVNWGLVLRPDNISQMRAQKTMNSNVGSLRIFPSISETTIRSFLAPPMQGVVLQTFGVGNAPTRPDLLSALKEASDRGVVIVNVSQCRKGNVSDVYATGRALTEVGVIPGSDMTLECALTKLSYLLGKGYPPDEVRRLMKKSLRGEMTSSVDKNLFSFSNSEFLKNIFSAVKAENSQEKDFVQQSIFPVLHISAASKGCKGILEKLLNETNCAYINCYDSNAKTMLHVASAKGHYELVEYLIMAGANVHLKDSGNKNSLITAIMNNQIEIATLLIKAGARITVDDNSIQLFFRAIEAGNDRLIKVWLDSGIDINFQNIEGKTALHKAVFSGDIAIVQLLLNECKDRIQKNLKDRWNRRPVDDAAFFGYFDIVNLLFEDQE</sequence>
<dbReference type="STRING" id="988480.A0A075AVA0"/>
<dbReference type="InterPro" id="IPR040919">
    <property type="entry name" value="Asparaginase_C"/>
</dbReference>
<dbReference type="GO" id="GO:0006528">
    <property type="term" value="P:asparagine metabolic process"/>
    <property type="evidence" value="ECO:0007669"/>
    <property type="project" value="UniProtKB-ARBA"/>
</dbReference>
<dbReference type="InterPro" id="IPR002110">
    <property type="entry name" value="Ankyrin_rpt"/>
</dbReference>
<feature type="repeat" description="ANK" evidence="6">
    <location>
        <begin position="486"/>
        <end position="518"/>
    </location>
</feature>
<dbReference type="InterPro" id="IPR027473">
    <property type="entry name" value="L-asparaginase_C"/>
</dbReference>
<proteinExistence type="inferred from homology"/>
<dbReference type="PANTHER" id="PTHR11707">
    <property type="entry name" value="L-ASPARAGINASE"/>
    <property type="match status" value="1"/>
</dbReference>
<dbReference type="SMART" id="SM00870">
    <property type="entry name" value="Asparaginase"/>
    <property type="match status" value="1"/>
</dbReference>
<dbReference type="GO" id="GO:0016874">
    <property type="term" value="F:ligase activity"/>
    <property type="evidence" value="ECO:0007669"/>
    <property type="project" value="UniProtKB-KW"/>
</dbReference>
<dbReference type="GO" id="GO:0004067">
    <property type="term" value="F:asparaginase activity"/>
    <property type="evidence" value="ECO:0007669"/>
    <property type="project" value="UniProtKB-UniRule"/>
</dbReference>
<evidence type="ECO:0000259" key="9">
    <source>
        <dbReference type="Pfam" id="PF00710"/>
    </source>
</evidence>
<evidence type="ECO:0000256" key="8">
    <source>
        <dbReference type="PROSITE-ProRule" id="PRU10100"/>
    </source>
</evidence>
<dbReference type="InterPro" id="IPR020827">
    <property type="entry name" value="Asparaginase/glutaminase_AS1"/>
</dbReference>
<dbReference type="SUPFAM" id="SSF48403">
    <property type="entry name" value="Ankyrin repeat"/>
    <property type="match status" value="1"/>
</dbReference>
<evidence type="ECO:0000256" key="6">
    <source>
        <dbReference type="PROSITE-ProRule" id="PRU00023"/>
    </source>
</evidence>
<dbReference type="PRINTS" id="PR00139">
    <property type="entry name" value="ASNGLNASE"/>
</dbReference>
<dbReference type="FunFam" id="3.40.50.40:FF:000001">
    <property type="entry name" value="L-asparaginase 1"/>
    <property type="match status" value="1"/>
</dbReference>
<dbReference type="PROSITE" id="PS00917">
    <property type="entry name" value="ASN_GLN_ASE_2"/>
    <property type="match status" value="1"/>
</dbReference>
<dbReference type="PROSITE" id="PS51732">
    <property type="entry name" value="ASN_GLN_ASE_3"/>
    <property type="match status" value="1"/>
</dbReference>
<feature type="repeat" description="ANK" evidence="6">
    <location>
        <begin position="584"/>
        <end position="606"/>
    </location>
</feature>